<dbReference type="Proteomes" id="UP001066276">
    <property type="component" value="Chromosome 7"/>
</dbReference>
<organism evidence="1 2">
    <name type="scientific">Pleurodeles waltl</name>
    <name type="common">Iberian ribbed newt</name>
    <dbReference type="NCBI Taxonomy" id="8319"/>
    <lineage>
        <taxon>Eukaryota</taxon>
        <taxon>Metazoa</taxon>
        <taxon>Chordata</taxon>
        <taxon>Craniata</taxon>
        <taxon>Vertebrata</taxon>
        <taxon>Euteleostomi</taxon>
        <taxon>Amphibia</taxon>
        <taxon>Batrachia</taxon>
        <taxon>Caudata</taxon>
        <taxon>Salamandroidea</taxon>
        <taxon>Salamandridae</taxon>
        <taxon>Pleurodelinae</taxon>
        <taxon>Pleurodeles</taxon>
    </lineage>
</organism>
<sequence length="106" mass="11230">MRSVVASSAGPGTRCSRAFTEKSGLWWGDRPQEESEDRNGRHLKGVPASSRLVVGRGQDPASVIAWRGRSRSGFCRGLDRWSVSSTCPFGDWIVGGGPGGIGAAPE</sequence>
<keyword evidence="2" id="KW-1185">Reference proteome</keyword>
<dbReference type="EMBL" id="JANPWB010000011">
    <property type="protein sequence ID" value="KAJ1131880.1"/>
    <property type="molecule type" value="Genomic_DNA"/>
</dbReference>
<evidence type="ECO:0000313" key="1">
    <source>
        <dbReference type="EMBL" id="KAJ1131880.1"/>
    </source>
</evidence>
<dbReference type="AlphaFoldDB" id="A0AAV7PV15"/>
<comment type="caution">
    <text evidence="1">The sequence shown here is derived from an EMBL/GenBank/DDBJ whole genome shotgun (WGS) entry which is preliminary data.</text>
</comment>
<protein>
    <submittedName>
        <fullName evidence="1">Uncharacterized protein</fullName>
    </submittedName>
</protein>
<gene>
    <name evidence="1" type="ORF">NDU88_010211</name>
</gene>
<accession>A0AAV7PV15</accession>
<evidence type="ECO:0000313" key="2">
    <source>
        <dbReference type="Proteomes" id="UP001066276"/>
    </source>
</evidence>
<name>A0AAV7PV15_PLEWA</name>
<reference evidence="1" key="1">
    <citation type="journal article" date="2022" name="bioRxiv">
        <title>Sequencing and chromosome-scale assembly of the giantPleurodeles waltlgenome.</title>
        <authorList>
            <person name="Brown T."/>
            <person name="Elewa A."/>
            <person name="Iarovenko S."/>
            <person name="Subramanian E."/>
            <person name="Araus A.J."/>
            <person name="Petzold A."/>
            <person name="Susuki M."/>
            <person name="Suzuki K.-i.T."/>
            <person name="Hayashi T."/>
            <person name="Toyoda A."/>
            <person name="Oliveira C."/>
            <person name="Osipova E."/>
            <person name="Leigh N.D."/>
            <person name="Simon A."/>
            <person name="Yun M.H."/>
        </authorList>
    </citation>
    <scope>NUCLEOTIDE SEQUENCE</scope>
    <source>
        <strain evidence="1">20211129_DDA</strain>
        <tissue evidence="1">Liver</tissue>
    </source>
</reference>
<proteinExistence type="predicted"/>